<proteinExistence type="inferred from homology"/>
<feature type="domain" description="Ketoreductase" evidence="4">
    <location>
        <begin position="4"/>
        <end position="189"/>
    </location>
</feature>
<dbReference type="SMART" id="SM00822">
    <property type="entry name" value="PKS_KR"/>
    <property type="match status" value="1"/>
</dbReference>
<evidence type="ECO:0000256" key="1">
    <source>
        <dbReference type="ARBA" id="ARBA00006484"/>
    </source>
</evidence>
<dbReference type="CDD" id="cd05233">
    <property type="entry name" value="SDR_c"/>
    <property type="match status" value="1"/>
</dbReference>
<organism evidence="5 6">
    <name type="scientific">Polaromonas jejuensis</name>
    <dbReference type="NCBI Taxonomy" id="457502"/>
    <lineage>
        <taxon>Bacteria</taxon>
        <taxon>Pseudomonadati</taxon>
        <taxon>Pseudomonadota</taxon>
        <taxon>Betaproteobacteria</taxon>
        <taxon>Burkholderiales</taxon>
        <taxon>Comamonadaceae</taxon>
        <taxon>Polaromonas</taxon>
    </lineage>
</organism>
<gene>
    <name evidence="5" type="ORF">ACFPP7_03800</name>
</gene>
<dbReference type="RefSeq" id="WP_068833853.1">
    <property type="nucleotide sequence ID" value="NZ_JBHSMX010000008.1"/>
</dbReference>
<comment type="caution">
    <text evidence="5">The sequence shown here is derived from an EMBL/GenBank/DDBJ whole genome shotgun (WGS) entry which is preliminary data.</text>
</comment>
<protein>
    <submittedName>
        <fullName evidence="5">SDR family NAD(P)-dependent oxidoreductase</fullName>
        <ecNumber evidence="5">1.1.1.-</ecNumber>
    </submittedName>
</protein>
<dbReference type="InterPro" id="IPR036291">
    <property type="entry name" value="NAD(P)-bd_dom_sf"/>
</dbReference>
<dbReference type="Proteomes" id="UP001596084">
    <property type="component" value="Unassembled WGS sequence"/>
</dbReference>
<dbReference type="PANTHER" id="PTHR24321">
    <property type="entry name" value="DEHYDROGENASES, SHORT CHAIN"/>
    <property type="match status" value="1"/>
</dbReference>
<dbReference type="EMBL" id="JBHSMX010000008">
    <property type="protein sequence ID" value="MFC5520040.1"/>
    <property type="molecule type" value="Genomic_DNA"/>
</dbReference>
<dbReference type="InterPro" id="IPR002347">
    <property type="entry name" value="SDR_fam"/>
</dbReference>
<sequence>MSNQVTLITGGASGIGKAVALKLAAQGINVVISGRRDDVGQAALREIAAVAHSGAQARFLRNDVTDETAVKDMVAQVVNEFGRLDMAVNNAGISNEISTIDQSNTDNFRAMLDTNVLGVYFCMKYEIQQMLKQGGGSIVNLASIAGLNGIPWAGAYAATKHAVVGLTKSSALDHAAQGVRINGVAPGATKTDIIAKQLDGSDPNYNEANISAMHPMNRLGKPEEIADAICWLLSPASSYVTGHILNVDGGFQAK</sequence>
<accession>A0ABW0Q5E5</accession>
<dbReference type="EC" id="1.1.1.-" evidence="5"/>
<dbReference type="NCBIfam" id="NF005559">
    <property type="entry name" value="PRK07231.1"/>
    <property type="match status" value="1"/>
</dbReference>
<dbReference type="GO" id="GO:0016491">
    <property type="term" value="F:oxidoreductase activity"/>
    <property type="evidence" value="ECO:0007669"/>
    <property type="project" value="UniProtKB-KW"/>
</dbReference>
<dbReference type="Gene3D" id="3.40.50.720">
    <property type="entry name" value="NAD(P)-binding Rossmann-like Domain"/>
    <property type="match status" value="1"/>
</dbReference>
<evidence type="ECO:0000259" key="4">
    <source>
        <dbReference type="SMART" id="SM00822"/>
    </source>
</evidence>
<dbReference type="PRINTS" id="PR00080">
    <property type="entry name" value="SDRFAMILY"/>
</dbReference>
<dbReference type="PANTHER" id="PTHR24321:SF8">
    <property type="entry name" value="ESTRADIOL 17-BETA-DEHYDROGENASE 8-RELATED"/>
    <property type="match status" value="1"/>
</dbReference>
<evidence type="ECO:0000256" key="2">
    <source>
        <dbReference type="ARBA" id="ARBA00023002"/>
    </source>
</evidence>
<name>A0ABW0Q5E5_9BURK</name>
<reference evidence="6" key="1">
    <citation type="journal article" date="2019" name="Int. J. Syst. Evol. Microbiol.">
        <title>The Global Catalogue of Microorganisms (GCM) 10K type strain sequencing project: providing services to taxonomists for standard genome sequencing and annotation.</title>
        <authorList>
            <consortium name="The Broad Institute Genomics Platform"/>
            <consortium name="The Broad Institute Genome Sequencing Center for Infectious Disease"/>
            <person name="Wu L."/>
            <person name="Ma J."/>
        </authorList>
    </citation>
    <scope>NUCLEOTIDE SEQUENCE [LARGE SCALE GENOMIC DNA]</scope>
    <source>
        <strain evidence="6">CGMCC 4.7277</strain>
    </source>
</reference>
<comment type="similarity">
    <text evidence="1">Belongs to the short-chain dehydrogenases/reductases (SDR) family.</text>
</comment>
<dbReference type="Pfam" id="PF13561">
    <property type="entry name" value="adh_short_C2"/>
    <property type="match status" value="1"/>
</dbReference>
<dbReference type="SUPFAM" id="SSF51735">
    <property type="entry name" value="NAD(P)-binding Rossmann-fold domains"/>
    <property type="match status" value="1"/>
</dbReference>
<dbReference type="InterPro" id="IPR057326">
    <property type="entry name" value="KR_dom"/>
</dbReference>
<evidence type="ECO:0000256" key="3">
    <source>
        <dbReference type="ARBA" id="ARBA00023027"/>
    </source>
</evidence>
<evidence type="ECO:0000313" key="6">
    <source>
        <dbReference type="Proteomes" id="UP001596084"/>
    </source>
</evidence>
<keyword evidence="6" id="KW-1185">Reference proteome</keyword>
<dbReference type="PRINTS" id="PR00081">
    <property type="entry name" value="GDHRDH"/>
</dbReference>
<evidence type="ECO:0000313" key="5">
    <source>
        <dbReference type="EMBL" id="MFC5520040.1"/>
    </source>
</evidence>
<keyword evidence="3" id="KW-0520">NAD</keyword>
<keyword evidence="2 5" id="KW-0560">Oxidoreductase</keyword>